<dbReference type="InterPro" id="IPR027806">
    <property type="entry name" value="HARBI1_dom"/>
</dbReference>
<evidence type="ECO:0000256" key="1">
    <source>
        <dbReference type="ARBA" id="ARBA00001968"/>
    </source>
</evidence>
<evidence type="ECO:0000256" key="9">
    <source>
        <dbReference type="ARBA" id="ARBA00022801"/>
    </source>
</evidence>
<proteinExistence type="inferred from homology"/>
<evidence type="ECO:0000256" key="10">
    <source>
        <dbReference type="ARBA" id="ARBA00023242"/>
    </source>
</evidence>
<gene>
    <name evidence="14" type="ORF">NTJ_04010</name>
</gene>
<dbReference type="Pfam" id="PF13359">
    <property type="entry name" value="DDE_Tnp_4"/>
    <property type="match status" value="1"/>
</dbReference>
<evidence type="ECO:0000256" key="8">
    <source>
        <dbReference type="ARBA" id="ARBA00022723"/>
    </source>
</evidence>
<dbReference type="InterPro" id="IPR045249">
    <property type="entry name" value="HARBI1-like"/>
</dbReference>
<evidence type="ECO:0000313" key="15">
    <source>
        <dbReference type="Proteomes" id="UP001307889"/>
    </source>
</evidence>
<dbReference type="PRINTS" id="PR02086">
    <property type="entry name" value="PUTNUCHARBI1"/>
</dbReference>
<dbReference type="PANTHER" id="PTHR22930">
    <property type="match status" value="1"/>
</dbReference>
<accession>A0ABN7AIU6</accession>
<reference evidence="14 15" key="1">
    <citation type="submission" date="2023-09" db="EMBL/GenBank/DDBJ databases">
        <title>Nesidiocoris tenuis whole genome shotgun sequence.</title>
        <authorList>
            <person name="Shibata T."/>
            <person name="Shimoda M."/>
            <person name="Kobayashi T."/>
            <person name="Uehara T."/>
        </authorList>
    </citation>
    <scope>NUCLEOTIDE SEQUENCE [LARGE SCALE GENOMIC DNA]</scope>
    <source>
        <strain evidence="14 15">Japan</strain>
    </source>
</reference>
<keyword evidence="9" id="KW-0378">Hydrolase</keyword>
<comment type="function">
    <text evidence="12">Transposase-derived protein that may have nuclease activity. Does not have transposase activity.</text>
</comment>
<comment type="similarity">
    <text evidence="4">Belongs to the HARBI1 family.</text>
</comment>
<protein>
    <recommendedName>
        <fullName evidence="5">Putative nuclease HARBI1</fullName>
    </recommendedName>
    <alternativeName>
        <fullName evidence="11">Harbinger transposase-derived nuclease</fullName>
    </alternativeName>
</protein>
<evidence type="ECO:0000256" key="7">
    <source>
        <dbReference type="ARBA" id="ARBA00022722"/>
    </source>
</evidence>
<keyword evidence="15" id="KW-1185">Reference proteome</keyword>
<feature type="domain" description="DDE Tnp4" evidence="13">
    <location>
        <begin position="163"/>
        <end position="314"/>
    </location>
</feature>
<dbReference type="InterPro" id="IPR026103">
    <property type="entry name" value="HARBI1_animal"/>
</dbReference>
<keyword evidence="6" id="KW-0963">Cytoplasm</keyword>
<keyword evidence="7" id="KW-0540">Nuclease</keyword>
<evidence type="ECO:0000256" key="5">
    <source>
        <dbReference type="ARBA" id="ARBA00015519"/>
    </source>
</evidence>
<evidence type="ECO:0000256" key="4">
    <source>
        <dbReference type="ARBA" id="ARBA00006958"/>
    </source>
</evidence>
<evidence type="ECO:0000256" key="12">
    <source>
        <dbReference type="ARBA" id="ARBA00045850"/>
    </source>
</evidence>
<sequence>MATPVVCAAVVAALFQDEDEGTNQASRQQATLARNLRDRSDPFNLPERQFKKLFRLSREAAKYVVDAVAPFFPAHVRVNRISVTASILCSINFFSSGSYQRSVGGNVLFPMSQPSVSRALKITTKAMASALRHWVRFPSTAAEKEQLKRGFERLGMPEVCGIVDGTHVAIVKPVQREENYVNRKFYHSLNVQIVCDCNGRIIGLNPKYPGRTHDAFIWSNSLVREHMEKNYAEGDKRSFLLGDSGYPLQPWLLTPYRATEPGSAEERYQDSFVKVRCGVEQCIGRLKGAYRCLLKDRVLHYAPPMAARIVACCATTYSEVKKSRLWDTCMPPEGPQCQIA</sequence>
<dbReference type="Proteomes" id="UP001307889">
    <property type="component" value="Chromosome 2"/>
</dbReference>
<comment type="cofactor">
    <cofactor evidence="1">
        <name>a divalent metal cation</name>
        <dbReference type="ChEBI" id="CHEBI:60240"/>
    </cofactor>
</comment>
<evidence type="ECO:0000313" key="14">
    <source>
        <dbReference type="EMBL" id="BES91202.1"/>
    </source>
</evidence>
<evidence type="ECO:0000256" key="3">
    <source>
        <dbReference type="ARBA" id="ARBA00004496"/>
    </source>
</evidence>
<evidence type="ECO:0000256" key="11">
    <source>
        <dbReference type="ARBA" id="ARBA00030126"/>
    </source>
</evidence>
<evidence type="ECO:0000259" key="13">
    <source>
        <dbReference type="Pfam" id="PF13359"/>
    </source>
</evidence>
<dbReference type="PANTHER" id="PTHR22930:SF289">
    <property type="entry name" value="DDE TNP4 DOMAIN-CONTAINING PROTEIN-RELATED"/>
    <property type="match status" value="1"/>
</dbReference>
<comment type="subcellular location">
    <subcellularLocation>
        <location evidence="3">Cytoplasm</location>
    </subcellularLocation>
    <subcellularLocation>
        <location evidence="2">Nucleus</location>
    </subcellularLocation>
</comment>
<evidence type="ECO:0000256" key="2">
    <source>
        <dbReference type="ARBA" id="ARBA00004123"/>
    </source>
</evidence>
<organism evidence="14 15">
    <name type="scientific">Nesidiocoris tenuis</name>
    <dbReference type="NCBI Taxonomy" id="355587"/>
    <lineage>
        <taxon>Eukaryota</taxon>
        <taxon>Metazoa</taxon>
        <taxon>Ecdysozoa</taxon>
        <taxon>Arthropoda</taxon>
        <taxon>Hexapoda</taxon>
        <taxon>Insecta</taxon>
        <taxon>Pterygota</taxon>
        <taxon>Neoptera</taxon>
        <taxon>Paraneoptera</taxon>
        <taxon>Hemiptera</taxon>
        <taxon>Heteroptera</taxon>
        <taxon>Panheteroptera</taxon>
        <taxon>Cimicomorpha</taxon>
        <taxon>Miridae</taxon>
        <taxon>Dicyphina</taxon>
        <taxon>Nesidiocoris</taxon>
    </lineage>
</organism>
<keyword evidence="10" id="KW-0539">Nucleus</keyword>
<keyword evidence="8" id="KW-0479">Metal-binding</keyword>
<dbReference type="EMBL" id="AP028910">
    <property type="protein sequence ID" value="BES91202.1"/>
    <property type="molecule type" value="Genomic_DNA"/>
</dbReference>
<evidence type="ECO:0000256" key="6">
    <source>
        <dbReference type="ARBA" id="ARBA00022490"/>
    </source>
</evidence>
<name>A0ABN7AIU6_9HEMI</name>